<protein>
    <recommendedName>
        <fullName evidence="15">Paired amphipathic helix protein Sin3a</fullName>
    </recommendedName>
    <alternativeName>
        <fullName evidence="16">Histone deacetylase complex subunit Sin3a</fullName>
    </alternativeName>
    <alternativeName>
        <fullName evidence="17">Transcriptional corepressor Sin3a</fullName>
    </alternativeName>
</protein>
<evidence type="ECO:0000256" key="15">
    <source>
        <dbReference type="ARBA" id="ARBA00068512"/>
    </source>
</evidence>
<keyword evidence="7" id="KW-0007">Acetylation</keyword>
<feature type="compositionally biased region" description="Pro residues" evidence="19">
    <location>
        <begin position="219"/>
        <end position="236"/>
    </location>
</feature>
<dbReference type="GO" id="GO:0048511">
    <property type="term" value="P:rhythmic process"/>
    <property type="evidence" value="ECO:0007669"/>
    <property type="project" value="UniProtKB-KW"/>
</dbReference>
<keyword evidence="10" id="KW-0090">Biological rhythms</keyword>
<dbReference type="Gene3D" id="1.20.1160.11">
    <property type="entry name" value="Paired amphipathic helix"/>
    <property type="match status" value="3"/>
</dbReference>
<dbReference type="GO" id="GO:0070822">
    <property type="term" value="C:Sin3-type complex"/>
    <property type="evidence" value="ECO:0007669"/>
    <property type="project" value="TreeGrafter"/>
</dbReference>
<accession>A0A8J7NKZ0</accession>
<evidence type="ECO:0000256" key="16">
    <source>
        <dbReference type="ARBA" id="ARBA00075105"/>
    </source>
</evidence>
<feature type="region of interest" description="Disordered" evidence="19">
    <location>
        <begin position="1"/>
        <end position="27"/>
    </location>
</feature>
<dbReference type="Proteomes" id="UP000736164">
    <property type="component" value="Unassembled WGS sequence"/>
</dbReference>
<feature type="compositionally biased region" description="Polar residues" evidence="19">
    <location>
        <begin position="287"/>
        <end position="303"/>
    </location>
</feature>
<dbReference type="Pfam" id="PF08295">
    <property type="entry name" value="Sin3_corepress"/>
    <property type="match status" value="1"/>
</dbReference>
<dbReference type="FunFam" id="1.20.1160.11:FF:000001">
    <property type="entry name" value="Paired amphipathic helix protein Sin3"/>
    <property type="match status" value="1"/>
</dbReference>
<evidence type="ECO:0000256" key="18">
    <source>
        <dbReference type="PROSITE-ProRule" id="PRU00810"/>
    </source>
</evidence>
<comment type="subunit">
    <text evidence="14">Interacts with ARID4B, BRMS1L, HCFC1, HDAC1, HDAC2, MXI1, SAP30L, SAP130, SFPQ and TOPORS. Interacts with OGT (via TPRs 1-6); the interaction mediates transcriptional repression in parallel with histone deacetylase. Interacts with BAZ2A, MXD1, MXD3, MXD4, MBD2, DACH1, NCOR1, NR4A2, REST, RLIM, SAP30, SETDB1, SMYD2, and SUDS3. Interacts with PHF12 in a complex composed of HDAC1, PHF12 and SAP30. Interacts with TET1; the interaction recruits SIN3A to gene promoters. The large PER complex involved in the histone deacetylation is composed of at least HDAC1, PER2, SFPQ and SIN3A. Interacts with KLF11. Interacts with PPHLN1. Found in a complex with YY1, GON4L and HDAC1. Interacts (via PAH2) with FOXK1. Interacts with FOXK2. Found in a complex composed of at least SINHCAF, SIN3A, HDAC1, SAP30, RBBP4, OGT and TET1. Interacts with SINHCAF. Interacts with SPHK2.</text>
</comment>
<feature type="compositionally biased region" description="Polar residues" evidence="19">
    <location>
        <begin position="415"/>
        <end position="428"/>
    </location>
</feature>
<feature type="compositionally biased region" description="Low complexity" evidence="19">
    <location>
        <begin position="237"/>
        <end position="251"/>
    </location>
</feature>
<dbReference type="Pfam" id="PF16879">
    <property type="entry name" value="Sin3a_C"/>
    <property type="match status" value="1"/>
</dbReference>
<feature type="non-terminal residue" evidence="21">
    <location>
        <position position="1"/>
    </location>
</feature>
<keyword evidence="6" id="KW-0832">Ubl conjugation</keyword>
<dbReference type="InterPro" id="IPR013194">
    <property type="entry name" value="HDAC_interact_dom"/>
</dbReference>
<feature type="region of interest" description="Disordered" evidence="19">
    <location>
        <begin position="398"/>
        <end position="445"/>
    </location>
</feature>
<evidence type="ECO:0000256" key="11">
    <source>
        <dbReference type="ARBA" id="ARBA00023163"/>
    </source>
</evidence>
<dbReference type="PROSITE" id="PS51477">
    <property type="entry name" value="PAH"/>
    <property type="match status" value="3"/>
</dbReference>
<feature type="compositionally biased region" description="Basic and acidic residues" evidence="19">
    <location>
        <begin position="398"/>
        <end position="409"/>
    </location>
</feature>
<dbReference type="GO" id="GO:0003714">
    <property type="term" value="F:transcription corepressor activity"/>
    <property type="evidence" value="ECO:0007669"/>
    <property type="project" value="InterPro"/>
</dbReference>
<keyword evidence="22" id="KW-1185">Reference proteome</keyword>
<evidence type="ECO:0000256" key="4">
    <source>
        <dbReference type="ARBA" id="ARBA00022553"/>
    </source>
</evidence>
<dbReference type="SMART" id="SM00761">
    <property type="entry name" value="HDAC_interact"/>
    <property type="match status" value="1"/>
</dbReference>
<evidence type="ECO:0000256" key="3">
    <source>
        <dbReference type="ARBA" id="ARBA00022499"/>
    </source>
</evidence>
<feature type="compositionally biased region" description="Polar residues" evidence="19">
    <location>
        <begin position="11"/>
        <end position="25"/>
    </location>
</feature>
<evidence type="ECO:0000256" key="2">
    <source>
        <dbReference type="ARBA" id="ARBA00022491"/>
    </source>
</evidence>
<gene>
    <name evidence="21" type="primary">Sin3a</name>
    <name evidence="21" type="ORF">GTO95_0003696</name>
</gene>
<keyword evidence="8" id="KW-0805">Transcription regulation</keyword>
<name>A0A8J7NKZ0_ATRSP</name>
<evidence type="ECO:0000313" key="21">
    <source>
        <dbReference type="EMBL" id="MBN3314113.1"/>
    </source>
</evidence>
<dbReference type="PANTHER" id="PTHR12346">
    <property type="entry name" value="SIN3B-RELATED"/>
    <property type="match status" value="1"/>
</dbReference>
<evidence type="ECO:0000256" key="19">
    <source>
        <dbReference type="SAM" id="MobiDB-lite"/>
    </source>
</evidence>
<keyword evidence="11" id="KW-0804">Transcription</keyword>
<proteinExistence type="predicted"/>
<evidence type="ECO:0000256" key="1">
    <source>
        <dbReference type="ARBA" id="ARBA00004604"/>
    </source>
</evidence>
<keyword evidence="2" id="KW-0678">Repressor</keyword>
<dbReference type="FunFam" id="1.20.1160.11:FF:000004">
    <property type="entry name" value="Paired amphipathic helix protein Sin3a"/>
    <property type="match status" value="1"/>
</dbReference>
<evidence type="ECO:0000259" key="20">
    <source>
        <dbReference type="SMART" id="SM00761"/>
    </source>
</evidence>
<dbReference type="InterPro" id="IPR039774">
    <property type="entry name" value="Sin3-like"/>
</dbReference>
<organism evidence="21 22">
    <name type="scientific">Atractosteus spatula</name>
    <name type="common">Alligator gar</name>
    <name type="synonym">Lepisosteus spatula</name>
    <dbReference type="NCBI Taxonomy" id="7917"/>
    <lineage>
        <taxon>Eukaryota</taxon>
        <taxon>Metazoa</taxon>
        <taxon>Chordata</taxon>
        <taxon>Craniata</taxon>
        <taxon>Vertebrata</taxon>
        <taxon>Euteleostomi</taxon>
        <taxon>Actinopterygii</taxon>
        <taxon>Neopterygii</taxon>
        <taxon>Holostei</taxon>
        <taxon>Semionotiformes</taxon>
        <taxon>Lepisosteidae</taxon>
        <taxon>Atractosteus</taxon>
    </lineage>
</organism>
<keyword evidence="4" id="KW-0597">Phosphoprotein</keyword>
<feature type="region of interest" description="Disordered" evidence="19">
    <location>
        <begin position="64"/>
        <end position="115"/>
    </location>
</feature>
<keyword evidence="3" id="KW-1017">Isopeptide bond</keyword>
<dbReference type="SUPFAM" id="SSF47762">
    <property type="entry name" value="PAH2 domain"/>
    <property type="match status" value="3"/>
</dbReference>
<evidence type="ECO:0000256" key="10">
    <source>
        <dbReference type="ARBA" id="ARBA00023108"/>
    </source>
</evidence>
<comment type="function">
    <text evidence="13">Acts as a transcriptional repressor. Corepressor for REST. Interacts with MXI1 to repress MYC responsive genes and antagonize MYC oncogenic activities. Also interacts with MXD1-MAX heterodimers to repress transcription by tethering SIN3A to DNA. Acts cooperatively with OGT to repress transcription in parallel with histone deacetylation. Involved in the control of the circadian rhythms. Required for the transcriptional repression of circadian target genes, such as PER1, mediated by the large PER complex through histone deacetylation. Cooperates with FOXK1 to regulate cell cycle progression probably by repressing cell cycle inhibitor genes expression. Required for cortical neuron differentiation and callosal axon elongation.</text>
</comment>
<dbReference type="InterPro" id="IPR003822">
    <property type="entry name" value="PAH"/>
</dbReference>
<keyword evidence="9" id="KW-0175">Coiled coil</keyword>
<dbReference type="GO" id="GO:0000122">
    <property type="term" value="P:negative regulation of transcription by RNA polymerase II"/>
    <property type="evidence" value="ECO:0007669"/>
    <property type="project" value="TreeGrafter"/>
</dbReference>
<dbReference type="GO" id="GO:0005730">
    <property type="term" value="C:nucleolus"/>
    <property type="evidence" value="ECO:0007669"/>
    <property type="project" value="UniProtKB-SubCell"/>
</dbReference>
<feature type="non-terminal residue" evidence="21">
    <location>
        <position position="1274"/>
    </location>
</feature>
<evidence type="ECO:0000256" key="9">
    <source>
        <dbReference type="ARBA" id="ARBA00023054"/>
    </source>
</evidence>
<evidence type="ECO:0000256" key="12">
    <source>
        <dbReference type="ARBA" id="ARBA00023242"/>
    </source>
</evidence>
<keyword evidence="5" id="KW-0677">Repeat</keyword>
<comment type="subcellular location">
    <subcellularLocation>
        <location evidence="1">Nucleus</location>
        <location evidence="1">Nucleolus</location>
    </subcellularLocation>
</comment>
<dbReference type="InterPro" id="IPR036600">
    <property type="entry name" value="PAH_sf"/>
</dbReference>
<dbReference type="PANTHER" id="PTHR12346:SF2">
    <property type="entry name" value="PAIRED AMPHIPATHIC HELIX PROTEIN SIN3A"/>
    <property type="match status" value="1"/>
</dbReference>
<dbReference type="AlphaFoldDB" id="A0A8J7NKZ0"/>
<evidence type="ECO:0000256" key="8">
    <source>
        <dbReference type="ARBA" id="ARBA00023015"/>
    </source>
</evidence>
<dbReference type="InterPro" id="IPR031693">
    <property type="entry name" value="Sin3_C"/>
</dbReference>
<dbReference type="EMBL" id="JAAWVO010014276">
    <property type="protein sequence ID" value="MBN3314113.1"/>
    <property type="molecule type" value="Genomic_DNA"/>
</dbReference>
<evidence type="ECO:0000256" key="17">
    <source>
        <dbReference type="ARBA" id="ARBA00081271"/>
    </source>
</evidence>
<reference evidence="21" key="1">
    <citation type="journal article" date="2021" name="Cell">
        <title>Tracing the genetic footprints of vertebrate landing in non-teleost ray-finned fishes.</title>
        <authorList>
            <person name="Bi X."/>
            <person name="Wang K."/>
            <person name="Yang L."/>
            <person name="Pan H."/>
            <person name="Jiang H."/>
            <person name="Wei Q."/>
            <person name="Fang M."/>
            <person name="Yu H."/>
            <person name="Zhu C."/>
            <person name="Cai Y."/>
            <person name="He Y."/>
            <person name="Gan X."/>
            <person name="Zeng H."/>
            <person name="Yu D."/>
            <person name="Zhu Y."/>
            <person name="Jiang H."/>
            <person name="Qiu Q."/>
            <person name="Yang H."/>
            <person name="Zhang Y.E."/>
            <person name="Wang W."/>
            <person name="Zhu M."/>
            <person name="He S."/>
            <person name="Zhang G."/>
        </authorList>
    </citation>
    <scope>NUCLEOTIDE SEQUENCE</scope>
    <source>
        <strain evidence="21">Allg_001</strain>
    </source>
</reference>
<evidence type="ECO:0000256" key="6">
    <source>
        <dbReference type="ARBA" id="ARBA00022843"/>
    </source>
</evidence>
<comment type="caution">
    <text evidence="21">The sequence shown here is derived from an EMBL/GenBank/DDBJ whole genome shotgun (WGS) entry which is preliminary data.</text>
</comment>
<evidence type="ECO:0000256" key="14">
    <source>
        <dbReference type="ARBA" id="ARBA00061761"/>
    </source>
</evidence>
<feature type="region of interest" description="Disordered" evidence="19">
    <location>
        <begin position="212"/>
        <end position="303"/>
    </location>
</feature>
<feature type="compositionally biased region" description="Polar residues" evidence="19">
    <location>
        <begin position="256"/>
        <end position="277"/>
    </location>
</feature>
<evidence type="ECO:0000313" key="22">
    <source>
        <dbReference type="Proteomes" id="UP000736164"/>
    </source>
</evidence>
<sequence>MKRRLEDQDTGFPSQQRRLTGSTEGFQHRVLAPAPAVYEAVGENMQPTTGIQYPVPHGYQVPAVAQSSSSHGHTPGTAVHSGAHHHSPAIQPHSGQVVQSHPHPPTPTAPVQGQQQFQRLKVEDALSYLDQVKLQFGSQPQVYNDFLDIMKEFKSQSIDTPGVISRVSQLFKGHPDLIMGFNTFLPPGYKIEVQTNDLVNVTTPGQVHQITPHGIQVQPHPPPQPPQHQSQPPAPSTPAAAAPPAAQPTPAKISKPLQSPALTPTSQPNPSLTTYPSARSPPMQPHTPVSGTPASAPPLQNNQPVEFNHAINYVNKIKNRFQGQPDIYKAFLEILHTYQKEQRNAKEAGGNYTPALTEQEVYAQVARLFKNQEDLLSEFGQFLPDANSSVLLSKTTAEKAESVRNDHGGTVKKPQLNNNKQRPSQNGCQIRRHSGPGVTPPVKKKPKFLGLKDQSLAEASKHGVGTESLFFEKVRKALRSAEAYDNFLRCLVIFNQEVISRAELVQLVLPFLGKFPELFTWFKNFLGYKESSHIESFPKERATEGIAMEIDYASCKRLGSSYRALPKSYQQPKCTGRTPLCKEVLNDTWVSFPSWSEDSTFVSSKKTQYEEHIYRCEDERFELDVVLETNLATIRVLETVQKKLSRMSAEEQAKFRLDNTMGGSSEVIHRKAIQRIYGDKAPDIIDGLKKNPAVSVPIVLKRLKTKEEEWREAQRGFNKIWREQNEKYYLKSLDHQGINFKQNDTKVLRSKTLLNEIESIYDERQEQASEENATPPAGPHMTLSYEDKQILEDAASLIIHHVKRQAGIQKEDKYKIKQVIYHFIPDLLFAQRGELSDVEEEEEEEMELDEAGTKKHNGVAAGGGSPTKSKLLFSNTAAQKLRGTDEAYNLFYVNNNWYIFLRLHQILCSRLLRIYGQAERQIEEDCRERDCEREVLGTKREKNDNPAIQLRLKEPMDIEVEDYYSAFLEMVRNLLDGNMDASQYEDSLREMFTIHAYIAFTMDKLIQSIVRQLQHIVSDEICVQVTDLYLSESSNGATGGTLSTQTSRAASEAAYQRKAEQLMSDENCFKLMFIQSRGQVQLTIELLDTEEENSDEPVEAERWSDYVERYVNSDSTSPELREHLAQKPVFLPRNLRRIRKCQRGRELQEKEGKEGGKKTLENVENLNKMECKFKLNSYKMVYVFKSEDYMYRRTALLRAHQSHERVSKRLHQRFQAWVDKWTKEHVTREMAADTNKWLMGEGLEGLLPCTTSCETEILHFMSINKYRVKYGTKY</sequence>
<dbReference type="FunFam" id="1.20.1160.11:FF:000002">
    <property type="entry name" value="Paired amphipathic helix protein SIN3"/>
    <property type="match status" value="1"/>
</dbReference>
<keyword evidence="12 18" id="KW-0539">Nucleus</keyword>
<dbReference type="GO" id="GO:0061629">
    <property type="term" value="F:RNA polymerase II-specific DNA-binding transcription factor binding"/>
    <property type="evidence" value="ECO:0007669"/>
    <property type="project" value="UniProtKB-ARBA"/>
</dbReference>
<dbReference type="Pfam" id="PF02671">
    <property type="entry name" value="PAH"/>
    <property type="match status" value="3"/>
</dbReference>
<feature type="domain" description="Histone deacetylase interacting" evidence="20">
    <location>
        <begin position="554"/>
        <end position="654"/>
    </location>
</feature>
<evidence type="ECO:0000256" key="13">
    <source>
        <dbReference type="ARBA" id="ARBA00056268"/>
    </source>
</evidence>
<evidence type="ECO:0000256" key="7">
    <source>
        <dbReference type="ARBA" id="ARBA00022990"/>
    </source>
</evidence>
<evidence type="ECO:0000256" key="5">
    <source>
        <dbReference type="ARBA" id="ARBA00022737"/>
    </source>
</evidence>